<dbReference type="PROSITE" id="PS51257">
    <property type="entry name" value="PROKAR_LIPOPROTEIN"/>
    <property type="match status" value="1"/>
</dbReference>
<evidence type="ECO:0000256" key="1">
    <source>
        <dbReference type="SAM" id="Coils"/>
    </source>
</evidence>
<evidence type="ECO:0000313" key="3">
    <source>
        <dbReference type="EMBL" id="GGD73607.1"/>
    </source>
</evidence>
<feature type="coiled-coil region" evidence="1">
    <location>
        <begin position="73"/>
        <end position="146"/>
    </location>
</feature>
<keyword evidence="2" id="KW-1133">Transmembrane helix</keyword>
<name>A0A916Z2G4_9BACT</name>
<feature type="transmembrane region" description="Helical" evidence="2">
    <location>
        <begin position="12"/>
        <end position="32"/>
    </location>
</feature>
<sequence length="317" mass="34850">MENMQERKSNTAMTAGLVLACALAALFGFLYFNARQDIEAKNVDISSKTKELLLTNTKLDSISAELDKKIAEVTSLGGQVADLEALKAQLEQDKKNLVNSKNVSIRDFESKIKGYEAALTAKDVEIAKLREENAQLTTEVKTLGAENTNLKTDVSTLKSDKQALADSVYATTVKNKELAEKVTLAAALKAMNVSVNAINSRGKEREGGEYKAKRVEKVKISFKLAENPLTKRENKVIYMRMLDPQGNCISDMATGSGAFTYGGKEMVYTAKQSVMYDNSGQNVDFIYSRGANYSKGKYNIELYSEGFSIGRGTFEVK</sequence>
<evidence type="ECO:0008006" key="5">
    <source>
        <dbReference type="Google" id="ProtNLM"/>
    </source>
</evidence>
<dbReference type="Gene3D" id="1.20.5.340">
    <property type="match status" value="1"/>
</dbReference>
<gene>
    <name evidence="3" type="ORF">GCM10011514_42130</name>
</gene>
<dbReference type="EMBL" id="BMKK01000010">
    <property type="protein sequence ID" value="GGD73607.1"/>
    <property type="molecule type" value="Genomic_DNA"/>
</dbReference>
<dbReference type="RefSeq" id="WP_188769120.1">
    <property type="nucleotide sequence ID" value="NZ_BMKK01000010.1"/>
</dbReference>
<keyword evidence="4" id="KW-1185">Reference proteome</keyword>
<protein>
    <recommendedName>
        <fullName evidence="5">Chromosome segregation protein SMC</fullName>
    </recommendedName>
</protein>
<reference evidence="3" key="2">
    <citation type="submission" date="2020-09" db="EMBL/GenBank/DDBJ databases">
        <authorList>
            <person name="Sun Q."/>
            <person name="Zhou Y."/>
        </authorList>
    </citation>
    <scope>NUCLEOTIDE SEQUENCE</scope>
    <source>
        <strain evidence="3">CGMCC 1.15958</strain>
    </source>
</reference>
<dbReference type="Proteomes" id="UP000609064">
    <property type="component" value="Unassembled WGS sequence"/>
</dbReference>
<evidence type="ECO:0000256" key="2">
    <source>
        <dbReference type="SAM" id="Phobius"/>
    </source>
</evidence>
<keyword evidence="2" id="KW-0472">Membrane</keyword>
<organism evidence="3 4">
    <name type="scientific">Emticicia aquatilis</name>
    <dbReference type="NCBI Taxonomy" id="1537369"/>
    <lineage>
        <taxon>Bacteria</taxon>
        <taxon>Pseudomonadati</taxon>
        <taxon>Bacteroidota</taxon>
        <taxon>Cytophagia</taxon>
        <taxon>Cytophagales</taxon>
        <taxon>Leadbetterellaceae</taxon>
        <taxon>Emticicia</taxon>
    </lineage>
</organism>
<keyword evidence="1" id="KW-0175">Coiled coil</keyword>
<evidence type="ECO:0000313" key="4">
    <source>
        <dbReference type="Proteomes" id="UP000609064"/>
    </source>
</evidence>
<proteinExistence type="predicted"/>
<keyword evidence="2" id="KW-0812">Transmembrane</keyword>
<dbReference type="AlphaFoldDB" id="A0A916Z2G4"/>
<reference evidence="3" key="1">
    <citation type="journal article" date="2014" name="Int. J. Syst. Evol. Microbiol.">
        <title>Complete genome sequence of Corynebacterium casei LMG S-19264T (=DSM 44701T), isolated from a smear-ripened cheese.</title>
        <authorList>
            <consortium name="US DOE Joint Genome Institute (JGI-PGF)"/>
            <person name="Walter F."/>
            <person name="Albersmeier A."/>
            <person name="Kalinowski J."/>
            <person name="Ruckert C."/>
        </authorList>
    </citation>
    <scope>NUCLEOTIDE SEQUENCE</scope>
    <source>
        <strain evidence="3">CGMCC 1.15958</strain>
    </source>
</reference>
<accession>A0A916Z2G4</accession>
<comment type="caution">
    <text evidence="3">The sequence shown here is derived from an EMBL/GenBank/DDBJ whole genome shotgun (WGS) entry which is preliminary data.</text>
</comment>